<proteinExistence type="predicted"/>
<organism evidence="2 3">
    <name type="scientific">Thelonectria olida</name>
    <dbReference type="NCBI Taxonomy" id="1576542"/>
    <lineage>
        <taxon>Eukaryota</taxon>
        <taxon>Fungi</taxon>
        <taxon>Dikarya</taxon>
        <taxon>Ascomycota</taxon>
        <taxon>Pezizomycotina</taxon>
        <taxon>Sordariomycetes</taxon>
        <taxon>Hypocreomycetidae</taxon>
        <taxon>Hypocreales</taxon>
        <taxon>Nectriaceae</taxon>
        <taxon>Thelonectria</taxon>
    </lineage>
</organism>
<feature type="region of interest" description="Disordered" evidence="1">
    <location>
        <begin position="19"/>
        <end position="56"/>
    </location>
</feature>
<comment type="caution">
    <text evidence="2">The sequence shown here is derived from an EMBL/GenBank/DDBJ whole genome shotgun (WGS) entry which is preliminary data.</text>
</comment>
<feature type="compositionally biased region" description="Polar residues" evidence="1">
    <location>
        <begin position="34"/>
        <end position="43"/>
    </location>
</feature>
<dbReference type="EMBL" id="JAGPYM010000065">
    <property type="protein sequence ID" value="KAH6869806.1"/>
    <property type="molecule type" value="Genomic_DNA"/>
</dbReference>
<reference evidence="2 3" key="1">
    <citation type="journal article" date="2021" name="Nat. Commun.">
        <title>Genetic determinants of endophytism in the Arabidopsis root mycobiome.</title>
        <authorList>
            <person name="Mesny F."/>
            <person name="Miyauchi S."/>
            <person name="Thiergart T."/>
            <person name="Pickel B."/>
            <person name="Atanasova L."/>
            <person name="Karlsson M."/>
            <person name="Huettel B."/>
            <person name="Barry K.W."/>
            <person name="Haridas S."/>
            <person name="Chen C."/>
            <person name="Bauer D."/>
            <person name="Andreopoulos W."/>
            <person name="Pangilinan J."/>
            <person name="LaButti K."/>
            <person name="Riley R."/>
            <person name="Lipzen A."/>
            <person name="Clum A."/>
            <person name="Drula E."/>
            <person name="Henrissat B."/>
            <person name="Kohler A."/>
            <person name="Grigoriev I.V."/>
            <person name="Martin F.M."/>
            <person name="Hacquard S."/>
        </authorList>
    </citation>
    <scope>NUCLEOTIDE SEQUENCE [LARGE SCALE GENOMIC DNA]</scope>
    <source>
        <strain evidence="2 3">MPI-CAGE-CH-0241</strain>
    </source>
</reference>
<accession>A0A9P8VRS8</accession>
<evidence type="ECO:0000256" key="1">
    <source>
        <dbReference type="SAM" id="MobiDB-lite"/>
    </source>
</evidence>
<dbReference type="Proteomes" id="UP000777438">
    <property type="component" value="Unassembled WGS sequence"/>
</dbReference>
<keyword evidence="3" id="KW-1185">Reference proteome</keyword>
<name>A0A9P8VRS8_9HYPO</name>
<evidence type="ECO:0000313" key="3">
    <source>
        <dbReference type="Proteomes" id="UP000777438"/>
    </source>
</evidence>
<feature type="compositionally biased region" description="Low complexity" evidence="1">
    <location>
        <begin position="44"/>
        <end position="56"/>
    </location>
</feature>
<gene>
    <name evidence="2" type="ORF">B0T10DRAFT_593164</name>
</gene>
<evidence type="ECO:0000313" key="2">
    <source>
        <dbReference type="EMBL" id="KAH6869806.1"/>
    </source>
</evidence>
<sequence>MADADERVVSHYPKRKRTSLFNALSESKTESPKSADSTRQLQHNSSSKSTRNSTSAAKDVILGHWRESPGIDAKTKHAIIGFIDIKNRLRTLIQSISVDGEPIPEEYPVPPGGGCWIEFESVVLSHHLAGLDRDQTKEYVRILSQSEVNPKDKKEREAIGKAAVKEAIRHVANLRQNSHVEARTKNHPLRKPLPEAKARPLVNGVRNFSALDRVASLAKREIARAGAAQECAAQYAAINKRARLHTSEEMQRLGKVWLRQEDLQVKAALEGGKIHGGVKYERKTAGPFIGKLVSQGTILNIDGEDYVEYRILTKPSFF</sequence>
<dbReference type="AlphaFoldDB" id="A0A9P8VRS8"/>
<protein>
    <submittedName>
        <fullName evidence="2">Uncharacterized protein</fullName>
    </submittedName>
</protein>
<dbReference type="OrthoDB" id="5235778at2759"/>